<evidence type="ECO:0000313" key="1">
    <source>
        <dbReference type="EMBL" id="EHK97260.1"/>
    </source>
</evidence>
<dbReference type="EMBL" id="AGUE01000200">
    <property type="protein sequence ID" value="EHK97260.1"/>
    <property type="molecule type" value="Genomic_DNA"/>
</dbReference>
<reference evidence="1 2" key="1">
    <citation type="journal article" date="2012" name="Eukaryot. Cell">
        <title>Genome sequence of the fungus Glarea lozoyensis: the first genome sequence of a species from the Helotiaceae family.</title>
        <authorList>
            <person name="Youssar L."/>
            <person name="Gruening B.A."/>
            <person name="Erxleben A."/>
            <person name="Guenther S."/>
            <person name="Huettel W."/>
        </authorList>
    </citation>
    <scope>NUCLEOTIDE SEQUENCE [LARGE SCALE GENOMIC DNA]</scope>
    <source>
        <strain evidence="2">ATCC 74030 / MF5533</strain>
    </source>
</reference>
<dbReference type="HOGENOM" id="CLU_3299503_0_0_1"/>
<keyword evidence="2" id="KW-1185">Reference proteome</keyword>
<comment type="caution">
    <text evidence="1">The sequence shown here is derived from an EMBL/GenBank/DDBJ whole genome shotgun (WGS) entry which is preliminary data.</text>
</comment>
<accession>H0EW14</accession>
<protein>
    <submittedName>
        <fullName evidence="1">Uncharacterized protein</fullName>
    </submittedName>
</protein>
<name>H0EW14_GLAL7</name>
<evidence type="ECO:0000313" key="2">
    <source>
        <dbReference type="Proteomes" id="UP000005446"/>
    </source>
</evidence>
<dbReference type="AlphaFoldDB" id="H0EW14"/>
<proteinExistence type="predicted"/>
<dbReference type="Proteomes" id="UP000005446">
    <property type="component" value="Unassembled WGS sequence"/>
</dbReference>
<gene>
    <name evidence="1" type="ORF">M7I_6990</name>
</gene>
<dbReference type="InParanoid" id="H0EW14"/>
<sequence length="40" mass="4496">MLSDLEDSPWLLSSARKTECVASISSLANRRDDVCRYCFG</sequence>
<organism evidence="1 2">
    <name type="scientific">Glarea lozoyensis (strain ATCC 74030 / MF5533)</name>
    <dbReference type="NCBI Taxonomy" id="1104152"/>
    <lineage>
        <taxon>Eukaryota</taxon>
        <taxon>Fungi</taxon>
        <taxon>Dikarya</taxon>
        <taxon>Ascomycota</taxon>
        <taxon>Pezizomycotina</taxon>
        <taxon>Leotiomycetes</taxon>
        <taxon>Helotiales</taxon>
        <taxon>Helotiaceae</taxon>
        <taxon>Glarea</taxon>
    </lineage>
</organism>